<comment type="subcellular location">
    <subcellularLocation>
        <location evidence="1">Endoplasmic reticulum membrane</location>
        <topology evidence="1">Single-pass type I membrane protein</topology>
    </subcellularLocation>
</comment>
<dbReference type="PANTHER" id="PTHR12924:SF0">
    <property type="entry name" value="TRANSLOCON-ASSOCIATED PROTEIN SUBUNIT ALPHA"/>
    <property type="match status" value="1"/>
</dbReference>
<feature type="compositionally biased region" description="Basic and acidic residues" evidence="9">
    <location>
        <begin position="234"/>
        <end position="245"/>
    </location>
</feature>
<comment type="function">
    <text evidence="7">Is probably involved in a pathway contributing to genomic integrity.</text>
</comment>
<evidence type="ECO:0000256" key="7">
    <source>
        <dbReference type="ARBA" id="ARBA00037565"/>
    </source>
</evidence>
<comment type="similarity">
    <text evidence="8">Belongs to the IRC22 family.</text>
</comment>
<dbReference type="EMBL" id="JADCTT010000003">
    <property type="protein sequence ID" value="KAF9755381.1"/>
    <property type="molecule type" value="Genomic_DNA"/>
</dbReference>
<evidence type="ECO:0000256" key="3">
    <source>
        <dbReference type="ARBA" id="ARBA00022729"/>
    </source>
</evidence>
<evidence type="ECO:0000256" key="2">
    <source>
        <dbReference type="ARBA" id="ARBA00022692"/>
    </source>
</evidence>
<organism evidence="12 13">
    <name type="scientific">Bionectria ochroleuca</name>
    <name type="common">Gliocladium roseum</name>
    <dbReference type="NCBI Taxonomy" id="29856"/>
    <lineage>
        <taxon>Eukaryota</taxon>
        <taxon>Fungi</taxon>
        <taxon>Dikarya</taxon>
        <taxon>Ascomycota</taxon>
        <taxon>Pezizomycotina</taxon>
        <taxon>Sordariomycetes</taxon>
        <taxon>Hypocreomycetidae</taxon>
        <taxon>Hypocreales</taxon>
        <taxon>Bionectriaceae</taxon>
        <taxon>Clonostachys</taxon>
    </lineage>
</organism>
<keyword evidence="2 10" id="KW-0812">Transmembrane</keyword>
<dbReference type="GO" id="GO:0005789">
    <property type="term" value="C:endoplasmic reticulum membrane"/>
    <property type="evidence" value="ECO:0007669"/>
    <property type="project" value="UniProtKB-SubCell"/>
</dbReference>
<keyword evidence="4" id="KW-0256">Endoplasmic reticulum</keyword>
<comment type="caution">
    <text evidence="12">The sequence shown here is derived from an EMBL/GenBank/DDBJ whole genome shotgun (WGS) entry which is preliminary data.</text>
</comment>
<dbReference type="PANTHER" id="PTHR12924">
    <property type="entry name" value="TRANSLOCON-ASSOCIATED PROTEIN, ALPHA SUBUNIT"/>
    <property type="match status" value="1"/>
</dbReference>
<evidence type="ECO:0000256" key="5">
    <source>
        <dbReference type="ARBA" id="ARBA00022989"/>
    </source>
</evidence>
<sequence length="302" mass="32928">MFFTQSLLALLAVQVFGAAAQADAKPSAPAEPPTLNAKIKTSFPDSDILGVKILNGRPTNALIDIENQEAGPIIVSFVTGNVKHTKQLPAEAPAYQSILHNITAVQYSTKIEAGEKKALPFFFALDKQPQDVMVQLTAIVSNSNGDVVPVVVFDDKASIVEAPVSFFDPQIIFLYLFLSAAFVGALYFVYKTWVETLLPAAKRAPKTPKKAKKIENDGALSGSESITVSPTGKTYDESWIPDHHINRPRPSAASPPRARRSSKSPWGGIARMPMADSSRNWHAPGESRNWSLRAFIFDHRDS</sequence>
<evidence type="ECO:0000256" key="9">
    <source>
        <dbReference type="SAM" id="MobiDB-lite"/>
    </source>
</evidence>
<evidence type="ECO:0000313" key="13">
    <source>
        <dbReference type="Proteomes" id="UP000616885"/>
    </source>
</evidence>
<keyword evidence="3 11" id="KW-0732">Signal</keyword>
<feature type="signal peptide" evidence="11">
    <location>
        <begin position="1"/>
        <end position="24"/>
    </location>
</feature>
<feature type="compositionally biased region" description="Polar residues" evidence="9">
    <location>
        <begin position="222"/>
        <end position="232"/>
    </location>
</feature>
<proteinExistence type="inferred from homology"/>
<feature type="region of interest" description="Disordered" evidence="9">
    <location>
        <begin position="205"/>
        <end position="285"/>
    </location>
</feature>
<dbReference type="Proteomes" id="UP000616885">
    <property type="component" value="Unassembled WGS sequence"/>
</dbReference>
<evidence type="ECO:0000256" key="10">
    <source>
        <dbReference type="SAM" id="Phobius"/>
    </source>
</evidence>
<evidence type="ECO:0000256" key="4">
    <source>
        <dbReference type="ARBA" id="ARBA00022824"/>
    </source>
</evidence>
<evidence type="ECO:0000256" key="6">
    <source>
        <dbReference type="ARBA" id="ARBA00023136"/>
    </source>
</evidence>
<evidence type="ECO:0000256" key="8">
    <source>
        <dbReference type="ARBA" id="ARBA00038311"/>
    </source>
</evidence>
<feature type="transmembrane region" description="Helical" evidence="10">
    <location>
        <begin position="172"/>
        <end position="190"/>
    </location>
</feature>
<accession>A0A8H7NGR9</accession>
<reference evidence="12" key="1">
    <citation type="submission" date="2020-10" db="EMBL/GenBank/DDBJ databases">
        <title>High-Quality Genome Resource of Clonostachys rosea strain S41 by Oxford Nanopore Long-Read Sequencing.</title>
        <authorList>
            <person name="Wang H."/>
        </authorList>
    </citation>
    <scope>NUCLEOTIDE SEQUENCE</scope>
    <source>
        <strain evidence="12">S41</strain>
    </source>
</reference>
<keyword evidence="6 10" id="KW-0472">Membrane</keyword>
<evidence type="ECO:0000313" key="12">
    <source>
        <dbReference type="EMBL" id="KAF9755381.1"/>
    </source>
</evidence>
<feature type="chain" id="PRO_5034674854" description="Translocon-associated protein subunit alpha" evidence="11">
    <location>
        <begin position="25"/>
        <end position="302"/>
    </location>
</feature>
<gene>
    <name evidence="12" type="ORF">IM811_010822</name>
</gene>
<dbReference type="AlphaFoldDB" id="A0A8H7NGR9"/>
<dbReference type="InterPro" id="IPR005595">
    <property type="entry name" value="TRAP_alpha"/>
</dbReference>
<evidence type="ECO:0000256" key="11">
    <source>
        <dbReference type="SAM" id="SignalP"/>
    </source>
</evidence>
<evidence type="ECO:0000256" key="1">
    <source>
        <dbReference type="ARBA" id="ARBA00004115"/>
    </source>
</evidence>
<dbReference type="Pfam" id="PF03896">
    <property type="entry name" value="TRAP_alpha"/>
    <property type="match status" value="1"/>
</dbReference>
<keyword evidence="5 10" id="KW-1133">Transmembrane helix</keyword>
<evidence type="ECO:0008006" key="14">
    <source>
        <dbReference type="Google" id="ProtNLM"/>
    </source>
</evidence>
<name>A0A8H7NGR9_BIOOC</name>
<protein>
    <recommendedName>
        <fullName evidence="14">Translocon-associated protein subunit alpha</fullName>
    </recommendedName>
</protein>